<reference evidence="3 4" key="1">
    <citation type="submission" date="2020-08" db="EMBL/GenBank/DDBJ databases">
        <title>Genomic Encyclopedia of Type Strains, Phase IV (KMG-IV): sequencing the most valuable type-strain genomes for metagenomic binning, comparative biology and taxonomic classification.</title>
        <authorList>
            <person name="Goeker M."/>
        </authorList>
    </citation>
    <scope>NUCLEOTIDE SEQUENCE [LARGE SCALE GENOMIC DNA]</scope>
    <source>
        <strain evidence="3 4">DSM 102983</strain>
    </source>
</reference>
<comment type="caution">
    <text evidence="3">The sequence shown here is derived from an EMBL/GenBank/DDBJ whole genome shotgun (WGS) entry which is preliminary data.</text>
</comment>
<evidence type="ECO:0000259" key="2">
    <source>
        <dbReference type="Pfam" id="PF19910"/>
    </source>
</evidence>
<accession>A0ABR6KGL0</accession>
<dbReference type="Proteomes" id="UP000533637">
    <property type="component" value="Unassembled WGS sequence"/>
</dbReference>
<keyword evidence="4" id="KW-1185">Reference proteome</keyword>
<dbReference type="EMBL" id="JACHOC010000001">
    <property type="protein sequence ID" value="MBB4620645.1"/>
    <property type="molecule type" value="Genomic_DNA"/>
</dbReference>
<name>A0ABR6KGL0_9BACT</name>
<evidence type="ECO:0000313" key="4">
    <source>
        <dbReference type="Proteomes" id="UP000533637"/>
    </source>
</evidence>
<evidence type="ECO:0000313" key="3">
    <source>
        <dbReference type="EMBL" id="MBB4620645.1"/>
    </source>
</evidence>
<dbReference type="InterPro" id="IPR045963">
    <property type="entry name" value="DUF6383"/>
</dbReference>
<sequence>MNKKFSTLVAGALLLGSVSAYAQVKADKVTEIEKGYYVLSGEQISADDGTAAVAEFFKLDDGKLVKVTGDLDADYNQSLWTIAASASNSNHFTFVNKATGLTISFDPKNAVAADDGGVVTAPTGVTDPSLVVTGVNMAWAWVANSADATGLADVKGLTYAIDTDSTMALGVTNISGTDYVYAYKYANKNMGSLGTTNADIQAVKPTSVVMKADDLNVLTDATNGDYFTMTPNKTPLFVDAISNVKFHAENGIPGFVTLKELGTQKYLRVDTAVHAATGLNENNLYQLARKALKTGEDASALVPNNFKIEKDLFRDSVFVSIAKVNSRFTYDETPDVDGSHWYTALASGTPYEYCTLSSILLTPTTEVMTFYSPETPTYATLEKENLLFSVSDAATAVDSRTSIADGLYYIRNAKGQYLASPIYDNGELAEWVTVNADEQNVAHMPAYQWVVLKDNITEYAKDKSTVTLTNREFANYAKAPAIQLYKNSGATYYSVASNISMNSVKAIDSKDSLNFIQITDLTVLGDSLLGYKNFDSNDLKVNRYTFNYFNPYVSDKYIGKSTDSLLVVKDNIQPFVVNAVGTIADYGYTVANANGRISGLKQLRRQAYQMTVPAADGNLKFGVDAENQYAISADPDFDLVTFFFKENNDVQRTSDEQKNDFYTLVVRDNPLKIKAGVSDETQDATLKAQLIAEARTSSFLISPYDAPLYRRFNTTLEGAVAGDGPDTVRFVEQYRKEYLQIEGNENFTHKGIDFLGIYTDAKAPSGLAFIVDTAWVNRGAGYIKPQYLISIERTDKAATPGVPCTETGKHYDKNGKETDAEHCGHATPAVPGFEFGKYLVNFKDSAAVAGNEEVYAWKKYIRAGFVKAAHVGDSLYILNGMFADVTAKDFDPAAVREAVKAGKYSADYIVNLRGDRHKTVTWSFRYLNPAKAATDDKRFLIESIAVNPADEIAPVNANWLKMQNGCLVLSDDDSKFDLFTRDDDALIFDVEYKADDEVATDAVTPSVSTISVTATEGAVVVKGAQGKKVAVSNVLGQTVASTLITSDEATIAAPAGVVVVAVEGEAAVKAIVK</sequence>
<dbReference type="Pfam" id="PF19910">
    <property type="entry name" value="DUF6383"/>
    <property type="match status" value="1"/>
</dbReference>
<feature type="chain" id="PRO_5045796179" description="DUF6383 domain-containing protein" evidence="1">
    <location>
        <begin position="23"/>
        <end position="1073"/>
    </location>
</feature>
<keyword evidence="1" id="KW-0732">Signal</keyword>
<protein>
    <recommendedName>
        <fullName evidence="2">DUF6383 domain-containing protein</fullName>
    </recommendedName>
</protein>
<feature type="signal peptide" evidence="1">
    <location>
        <begin position="1"/>
        <end position="22"/>
    </location>
</feature>
<feature type="domain" description="DUF6383" evidence="2">
    <location>
        <begin position="1006"/>
        <end position="1072"/>
    </location>
</feature>
<organism evidence="3 4">
    <name type="scientific">Parabacteroides faecis</name>
    <dbReference type="NCBI Taxonomy" id="1217282"/>
    <lineage>
        <taxon>Bacteria</taxon>
        <taxon>Pseudomonadati</taxon>
        <taxon>Bacteroidota</taxon>
        <taxon>Bacteroidia</taxon>
        <taxon>Bacteroidales</taxon>
        <taxon>Tannerellaceae</taxon>
        <taxon>Parabacteroides</taxon>
    </lineage>
</organism>
<dbReference type="RefSeq" id="WP_183668776.1">
    <property type="nucleotide sequence ID" value="NZ_BMPB01000004.1"/>
</dbReference>
<proteinExistence type="predicted"/>
<gene>
    <name evidence="3" type="ORF">GGQ57_000519</name>
</gene>
<evidence type="ECO:0000256" key="1">
    <source>
        <dbReference type="SAM" id="SignalP"/>
    </source>
</evidence>